<proteinExistence type="inferred from homology"/>
<evidence type="ECO:0000313" key="21">
    <source>
        <dbReference type="Proteomes" id="UP001379533"/>
    </source>
</evidence>
<evidence type="ECO:0000256" key="17">
    <source>
        <dbReference type="HAMAP-Rule" id="MF_00079"/>
    </source>
</evidence>
<evidence type="ECO:0000256" key="15">
    <source>
        <dbReference type="ARBA" id="ARBA00023102"/>
    </source>
</evidence>
<dbReference type="InterPro" id="IPR018198">
    <property type="entry name" value="ATP_PRibTrfase_CS"/>
</dbReference>
<comment type="subcellular location">
    <subcellularLocation>
        <location evidence="2 17">Cytoplasm</location>
    </subcellularLocation>
</comment>
<evidence type="ECO:0000259" key="18">
    <source>
        <dbReference type="Pfam" id="PF01634"/>
    </source>
</evidence>
<evidence type="ECO:0000256" key="3">
    <source>
        <dbReference type="ARBA" id="ARBA00004667"/>
    </source>
</evidence>
<dbReference type="Proteomes" id="UP001379533">
    <property type="component" value="Chromosome"/>
</dbReference>
<comment type="similarity">
    <text evidence="4 17">Belongs to the ATP phosphoribosyltransferase family. Long subfamily.</text>
</comment>
<evidence type="ECO:0000313" key="20">
    <source>
        <dbReference type="EMBL" id="WXA90949.1"/>
    </source>
</evidence>
<dbReference type="PANTHER" id="PTHR21403:SF10">
    <property type="entry name" value="ATP PHOSPHORIBOSYLTRANSFERASE"/>
    <property type="match status" value="1"/>
</dbReference>
<comment type="pathway">
    <text evidence="3 17">Amino-acid biosynthesis; L-histidine biosynthesis; L-histidine from 5-phospho-alpha-D-ribose 1-diphosphate: step 1/9.</text>
</comment>
<keyword evidence="14 17" id="KW-0460">Magnesium</keyword>
<dbReference type="InterPro" id="IPR015867">
    <property type="entry name" value="N-reg_PII/ATP_PRibTrfase_C"/>
</dbReference>
<keyword evidence="21" id="KW-1185">Reference proteome</keyword>
<keyword evidence="13 17" id="KW-0067">ATP-binding</keyword>
<dbReference type="InterPro" id="IPR001348">
    <property type="entry name" value="ATP_PRibTrfase_HisG"/>
</dbReference>
<evidence type="ECO:0000256" key="11">
    <source>
        <dbReference type="ARBA" id="ARBA00022723"/>
    </source>
</evidence>
<keyword evidence="15 17" id="KW-0368">Histidine biosynthesis</keyword>
<organism evidence="20 21">
    <name type="scientific">Pendulispora brunnea</name>
    <dbReference type="NCBI Taxonomy" id="2905690"/>
    <lineage>
        <taxon>Bacteria</taxon>
        <taxon>Pseudomonadati</taxon>
        <taxon>Myxococcota</taxon>
        <taxon>Myxococcia</taxon>
        <taxon>Myxococcales</taxon>
        <taxon>Sorangiineae</taxon>
        <taxon>Pendulisporaceae</taxon>
        <taxon>Pendulispora</taxon>
    </lineage>
</organism>
<evidence type="ECO:0000256" key="5">
    <source>
        <dbReference type="ARBA" id="ARBA00011946"/>
    </source>
</evidence>
<keyword evidence="10 17" id="KW-0808">Transferase</keyword>
<evidence type="ECO:0000256" key="10">
    <source>
        <dbReference type="ARBA" id="ARBA00022679"/>
    </source>
</evidence>
<dbReference type="Pfam" id="PF01634">
    <property type="entry name" value="HisG"/>
    <property type="match status" value="1"/>
</dbReference>
<keyword evidence="9 17" id="KW-0328">Glycosyltransferase</keyword>
<evidence type="ECO:0000256" key="2">
    <source>
        <dbReference type="ARBA" id="ARBA00004496"/>
    </source>
</evidence>
<dbReference type="SUPFAM" id="SSF53850">
    <property type="entry name" value="Periplasmic binding protein-like II"/>
    <property type="match status" value="1"/>
</dbReference>
<evidence type="ECO:0000256" key="1">
    <source>
        <dbReference type="ARBA" id="ARBA00000915"/>
    </source>
</evidence>
<keyword evidence="12 17" id="KW-0547">Nucleotide-binding</keyword>
<keyword evidence="8 17" id="KW-0028">Amino-acid biosynthesis</keyword>
<dbReference type="InterPro" id="IPR013820">
    <property type="entry name" value="ATP_PRibTrfase_cat"/>
</dbReference>
<evidence type="ECO:0000256" key="9">
    <source>
        <dbReference type="ARBA" id="ARBA00022676"/>
    </source>
</evidence>
<dbReference type="InterPro" id="IPR013115">
    <property type="entry name" value="HisG_C"/>
</dbReference>
<dbReference type="SUPFAM" id="SSF54913">
    <property type="entry name" value="GlnB-like"/>
    <property type="match status" value="1"/>
</dbReference>
<dbReference type="PROSITE" id="PS01316">
    <property type="entry name" value="ATP_P_PHORIBOSYLTR"/>
    <property type="match status" value="1"/>
</dbReference>
<feature type="domain" description="Histidine biosynthesis HisG C-terminal" evidence="19">
    <location>
        <begin position="212"/>
        <end position="286"/>
    </location>
</feature>
<keyword evidence="11 17" id="KW-0479">Metal-binding</keyword>
<dbReference type="NCBIfam" id="TIGR00070">
    <property type="entry name" value="hisG"/>
    <property type="match status" value="1"/>
</dbReference>
<dbReference type="HAMAP" id="MF_00079">
    <property type="entry name" value="HisG_Long"/>
    <property type="match status" value="1"/>
</dbReference>
<accession>A0ABZ2JYS8</accession>
<name>A0ABZ2JYS8_9BACT</name>
<evidence type="ECO:0000256" key="7">
    <source>
        <dbReference type="ARBA" id="ARBA00022490"/>
    </source>
</evidence>
<protein>
    <recommendedName>
        <fullName evidence="6 17">ATP phosphoribosyltransferase</fullName>
        <shortName evidence="17">ATP-PRT</shortName>
        <shortName evidence="17">ATP-PRTase</shortName>
        <ecNumber evidence="5 17">2.4.2.17</ecNumber>
    </recommendedName>
</protein>
<evidence type="ECO:0000259" key="19">
    <source>
        <dbReference type="Pfam" id="PF08029"/>
    </source>
</evidence>
<comment type="cofactor">
    <cofactor evidence="17">
        <name>Mg(2+)</name>
        <dbReference type="ChEBI" id="CHEBI:18420"/>
    </cofactor>
</comment>
<dbReference type="InterPro" id="IPR020621">
    <property type="entry name" value="ATP-PRT_HisG_long"/>
</dbReference>
<evidence type="ECO:0000256" key="8">
    <source>
        <dbReference type="ARBA" id="ARBA00022605"/>
    </source>
</evidence>
<dbReference type="Gene3D" id="3.30.70.120">
    <property type="match status" value="1"/>
</dbReference>
<dbReference type="InterPro" id="IPR011322">
    <property type="entry name" value="N-reg_PII-like_a/b"/>
</dbReference>
<feature type="domain" description="ATP phosphoribosyltransferase catalytic" evidence="18">
    <location>
        <begin position="49"/>
        <end position="199"/>
    </location>
</feature>
<sequence length="289" mass="30972">MLKIALPNKGRLVEDIRDVLRDAGLKVRAGNERALVASMGDEFSALFVRAQDIPEFVADGAADAGITGWDCVGESGRELDSLVDLKIGRCRLVVALHPRPGGPSTLDEIPDGARVATSFPRLAERFFRERQRTVQLVPVSGAAEVAPHLGIADAIVDLVSTGSTLRVNGLLEAGTVLESSARLIARPRAELSEEVAAALDDLALALSSVVRAREQRYLMANVPRDRLDSVRDVLPGISGPTIIEVRGGNADFVAVHAVVPENQVYRIVSRLKGLGCQGILVTRIERLVP</sequence>
<reference evidence="20 21" key="1">
    <citation type="submission" date="2021-12" db="EMBL/GenBank/DDBJ databases">
        <title>Discovery of the Pendulisporaceae a myxobacterial family with distinct sporulation behavior and unique specialized metabolism.</title>
        <authorList>
            <person name="Garcia R."/>
            <person name="Popoff A."/>
            <person name="Bader C.D."/>
            <person name="Loehr J."/>
            <person name="Walesch S."/>
            <person name="Walt C."/>
            <person name="Boldt J."/>
            <person name="Bunk B."/>
            <person name="Haeckl F.J.F.P.J."/>
            <person name="Gunesch A.P."/>
            <person name="Birkelbach J."/>
            <person name="Nuebel U."/>
            <person name="Pietschmann T."/>
            <person name="Bach T."/>
            <person name="Mueller R."/>
        </authorList>
    </citation>
    <scope>NUCLEOTIDE SEQUENCE [LARGE SCALE GENOMIC DNA]</scope>
    <source>
        <strain evidence="20 21">MSr12523</strain>
    </source>
</reference>
<comment type="catalytic activity">
    <reaction evidence="1 17">
        <text>1-(5-phospho-beta-D-ribosyl)-ATP + diphosphate = 5-phospho-alpha-D-ribose 1-diphosphate + ATP</text>
        <dbReference type="Rhea" id="RHEA:18473"/>
        <dbReference type="ChEBI" id="CHEBI:30616"/>
        <dbReference type="ChEBI" id="CHEBI:33019"/>
        <dbReference type="ChEBI" id="CHEBI:58017"/>
        <dbReference type="ChEBI" id="CHEBI:73183"/>
        <dbReference type="EC" id="2.4.2.17"/>
    </reaction>
</comment>
<dbReference type="NCBIfam" id="TIGR03455">
    <property type="entry name" value="HisG_C-term"/>
    <property type="match status" value="1"/>
</dbReference>
<dbReference type="GO" id="GO:0003879">
    <property type="term" value="F:ATP phosphoribosyltransferase activity"/>
    <property type="evidence" value="ECO:0007669"/>
    <property type="project" value="UniProtKB-EC"/>
</dbReference>
<comment type="activity regulation">
    <text evidence="17">Feedback inhibited by histidine.</text>
</comment>
<dbReference type="Pfam" id="PF08029">
    <property type="entry name" value="HisG_C"/>
    <property type="match status" value="1"/>
</dbReference>
<evidence type="ECO:0000256" key="12">
    <source>
        <dbReference type="ARBA" id="ARBA00022741"/>
    </source>
</evidence>
<evidence type="ECO:0000256" key="4">
    <source>
        <dbReference type="ARBA" id="ARBA00007955"/>
    </source>
</evidence>
<keyword evidence="7 17" id="KW-0963">Cytoplasm</keyword>
<comment type="function">
    <text evidence="16 17">Catalyzes the condensation of ATP and 5-phosphoribose 1-diphosphate to form N'-(5'-phosphoribosyl)-ATP (PR-ATP). Has a crucial role in the pathway because the rate of histidine biosynthesis seems to be controlled primarily by regulation of HisG enzymatic activity.</text>
</comment>
<dbReference type="Gene3D" id="3.40.190.10">
    <property type="entry name" value="Periplasmic binding protein-like II"/>
    <property type="match status" value="2"/>
</dbReference>
<evidence type="ECO:0000256" key="13">
    <source>
        <dbReference type="ARBA" id="ARBA00022840"/>
    </source>
</evidence>
<evidence type="ECO:0000256" key="16">
    <source>
        <dbReference type="ARBA" id="ARBA00024861"/>
    </source>
</evidence>
<dbReference type="EC" id="2.4.2.17" evidence="5 17"/>
<dbReference type="RefSeq" id="WP_394841569.1">
    <property type="nucleotide sequence ID" value="NZ_CP089982.1"/>
</dbReference>
<gene>
    <name evidence="17 20" type="primary">hisG</name>
    <name evidence="20" type="ORF">LZC95_31400</name>
</gene>
<evidence type="ECO:0000256" key="14">
    <source>
        <dbReference type="ARBA" id="ARBA00022842"/>
    </source>
</evidence>
<evidence type="ECO:0000256" key="6">
    <source>
        <dbReference type="ARBA" id="ARBA00020998"/>
    </source>
</evidence>
<dbReference type="PANTHER" id="PTHR21403">
    <property type="entry name" value="ATP PHOSPHORIBOSYLTRANSFERASE ATP-PRTASE"/>
    <property type="match status" value="1"/>
</dbReference>
<dbReference type="EMBL" id="CP089982">
    <property type="protein sequence ID" value="WXA90949.1"/>
    <property type="molecule type" value="Genomic_DNA"/>
</dbReference>